<evidence type="ECO:0000259" key="8">
    <source>
        <dbReference type="PROSITE" id="PS50850"/>
    </source>
</evidence>
<dbReference type="SUPFAM" id="SSF103473">
    <property type="entry name" value="MFS general substrate transporter"/>
    <property type="match status" value="1"/>
</dbReference>
<feature type="transmembrane region" description="Helical" evidence="7">
    <location>
        <begin position="215"/>
        <end position="241"/>
    </location>
</feature>
<dbReference type="Pfam" id="PF07690">
    <property type="entry name" value="MFS_1"/>
    <property type="match status" value="1"/>
</dbReference>
<dbReference type="InterPro" id="IPR020846">
    <property type="entry name" value="MFS_dom"/>
</dbReference>
<feature type="transmembrane region" description="Helical" evidence="7">
    <location>
        <begin position="105"/>
        <end position="127"/>
    </location>
</feature>
<sequence length="398" mass="41551">MKIAVKAPVGRASGFALAAYAFVVTMLGTTLPTPLYPIYQQEFSFSSLIVTVIYATYAVGVIAALLLFGQLSDEIGRRRVLLGGLLLAVASALAFLFATGLPLLFVGRLLSGLSAGIFTGTATATLVDLAPQEKQRQATLIAAGANMGGLGCGPLLAGILAQYAVQPLRLVFIVNIVLLLLAIIGTWIMPEPIEVKEHARLRPQRLRIPQQVRATFIRVAIPGFAGFAVLGLFTAVAPVFLSQMLHITNHALTGLIVFAVFAASTCGQLLLEHISQRRALPLACIGLIVGLILVAGGLLARSLTLLVAGAIVAGLGQGLSLRAGLAAINAKSPATQRGEISSSYFVVLYIAISIPVIGVGIAAQLFGLQVAGIAFSIIMAILALIALIILLKQPTEQH</sequence>
<feature type="domain" description="Major facilitator superfamily (MFS) profile" evidence="8">
    <location>
        <begin position="14"/>
        <end position="397"/>
    </location>
</feature>
<comment type="caution">
    <text evidence="9">The sequence shown here is derived from an EMBL/GenBank/DDBJ whole genome shotgun (WGS) entry which is preliminary data.</text>
</comment>
<feature type="transmembrane region" description="Helical" evidence="7">
    <location>
        <begin position="247"/>
        <end position="267"/>
    </location>
</feature>
<keyword evidence="10" id="KW-1185">Reference proteome</keyword>
<feature type="transmembrane region" description="Helical" evidence="7">
    <location>
        <begin position="346"/>
        <end position="366"/>
    </location>
</feature>
<organism evidence="9 10">
    <name type="scientific">Dictyobacter halimunensis</name>
    <dbReference type="NCBI Taxonomy" id="3026934"/>
    <lineage>
        <taxon>Bacteria</taxon>
        <taxon>Bacillati</taxon>
        <taxon>Chloroflexota</taxon>
        <taxon>Ktedonobacteria</taxon>
        <taxon>Ktedonobacterales</taxon>
        <taxon>Dictyobacteraceae</taxon>
        <taxon>Dictyobacter</taxon>
    </lineage>
</organism>
<dbReference type="RefSeq" id="WP_338257305.1">
    <property type="nucleotide sequence ID" value="NZ_BSRI01000002.1"/>
</dbReference>
<reference evidence="9 10" key="1">
    <citation type="submission" date="2023-02" db="EMBL/GenBank/DDBJ databases">
        <title>Dictyobacter halimunensis sp. nov., a new member of the class Ktedonobacteria from forest soil in a geothermal area.</title>
        <authorList>
            <person name="Rachmania M.K."/>
            <person name="Ningsih F."/>
            <person name="Sakai Y."/>
            <person name="Yabe S."/>
            <person name="Yokota A."/>
            <person name="Sjamsuridzal W."/>
        </authorList>
    </citation>
    <scope>NUCLEOTIDE SEQUENCE [LARGE SCALE GENOMIC DNA]</scope>
    <source>
        <strain evidence="9 10">S3.2.2.5</strain>
    </source>
</reference>
<evidence type="ECO:0000256" key="5">
    <source>
        <dbReference type="ARBA" id="ARBA00022989"/>
    </source>
</evidence>
<feature type="transmembrane region" description="Helical" evidence="7">
    <location>
        <begin position="80"/>
        <end position="99"/>
    </location>
</feature>
<dbReference type="InterPro" id="IPR050171">
    <property type="entry name" value="MFS_Transporters"/>
</dbReference>
<feature type="transmembrane region" description="Helical" evidence="7">
    <location>
        <begin position="139"/>
        <end position="164"/>
    </location>
</feature>
<feature type="transmembrane region" description="Helical" evidence="7">
    <location>
        <begin position="43"/>
        <end position="68"/>
    </location>
</feature>
<dbReference type="PANTHER" id="PTHR23517">
    <property type="entry name" value="RESISTANCE PROTEIN MDTM, PUTATIVE-RELATED-RELATED"/>
    <property type="match status" value="1"/>
</dbReference>
<keyword evidence="2" id="KW-0813">Transport</keyword>
<feature type="transmembrane region" description="Helical" evidence="7">
    <location>
        <begin position="305"/>
        <end position="325"/>
    </location>
</feature>
<evidence type="ECO:0000256" key="3">
    <source>
        <dbReference type="ARBA" id="ARBA00022475"/>
    </source>
</evidence>
<keyword evidence="5 7" id="KW-1133">Transmembrane helix</keyword>
<dbReference type="InterPro" id="IPR011701">
    <property type="entry name" value="MFS"/>
</dbReference>
<evidence type="ECO:0000256" key="1">
    <source>
        <dbReference type="ARBA" id="ARBA00004651"/>
    </source>
</evidence>
<dbReference type="Proteomes" id="UP001344906">
    <property type="component" value="Unassembled WGS sequence"/>
</dbReference>
<dbReference type="EMBL" id="BSRI01000002">
    <property type="protein sequence ID" value="GLV60281.1"/>
    <property type="molecule type" value="Genomic_DNA"/>
</dbReference>
<feature type="transmembrane region" description="Helical" evidence="7">
    <location>
        <begin position="12"/>
        <end position="31"/>
    </location>
</feature>
<feature type="transmembrane region" description="Helical" evidence="7">
    <location>
        <begin position="170"/>
        <end position="190"/>
    </location>
</feature>
<proteinExistence type="predicted"/>
<keyword evidence="4 7" id="KW-0812">Transmembrane</keyword>
<evidence type="ECO:0000256" key="6">
    <source>
        <dbReference type="ARBA" id="ARBA00023136"/>
    </source>
</evidence>
<feature type="transmembrane region" description="Helical" evidence="7">
    <location>
        <begin position="372"/>
        <end position="391"/>
    </location>
</feature>
<keyword evidence="3" id="KW-1003">Cell membrane</keyword>
<name>A0ABQ6G4T4_9CHLR</name>
<feature type="transmembrane region" description="Helical" evidence="7">
    <location>
        <begin position="279"/>
        <end position="299"/>
    </location>
</feature>
<evidence type="ECO:0000256" key="2">
    <source>
        <dbReference type="ARBA" id="ARBA00022448"/>
    </source>
</evidence>
<accession>A0ABQ6G4T4</accession>
<dbReference type="PANTHER" id="PTHR23517:SF13">
    <property type="entry name" value="MAJOR FACILITATOR SUPERFAMILY MFS_1"/>
    <property type="match status" value="1"/>
</dbReference>
<evidence type="ECO:0000313" key="9">
    <source>
        <dbReference type="EMBL" id="GLV60281.1"/>
    </source>
</evidence>
<gene>
    <name evidence="9" type="ORF">KDH_71010</name>
</gene>
<evidence type="ECO:0000256" key="7">
    <source>
        <dbReference type="SAM" id="Phobius"/>
    </source>
</evidence>
<dbReference type="PROSITE" id="PS50850">
    <property type="entry name" value="MFS"/>
    <property type="match status" value="1"/>
</dbReference>
<evidence type="ECO:0000313" key="10">
    <source>
        <dbReference type="Proteomes" id="UP001344906"/>
    </source>
</evidence>
<dbReference type="Gene3D" id="1.20.1250.20">
    <property type="entry name" value="MFS general substrate transporter like domains"/>
    <property type="match status" value="1"/>
</dbReference>
<comment type="subcellular location">
    <subcellularLocation>
        <location evidence="1">Cell membrane</location>
        <topology evidence="1">Multi-pass membrane protein</topology>
    </subcellularLocation>
</comment>
<dbReference type="InterPro" id="IPR036259">
    <property type="entry name" value="MFS_trans_sf"/>
</dbReference>
<protein>
    <submittedName>
        <fullName evidence="9">MFS transporter</fullName>
    </submittedName>
</protein>
<keyword evidence="6 7" id="KW-0472">Membrane</keyword>
<evidence type="ECO:0000256" key="4">
    <source>
        <dbReference type="ARBA" id="ARBA00022692"/>
    </source>
</evidence>